<dbReference type="Gene3D" id="1.20.1250.20">
    <property type="entry name" value="MFS general substrate transporter like domains"/>
    <property type="match status" value="1"/>
</dbReference>
<sequence>MLRLTIYSIASLVLGPFGLYQDGISQNSVHDLAPHCDHVPPISKAEFDARQAALSSELHRLNALAYVAEPSPNSQFFANFSSVNWKLSERPLLLIVQPGTSKGETEVQPELTILTPTFEVLRARGLPVSSFKNSGVRYISWAEEANPYSTALSGLGIAPDSNGTIYVDSSIRKFIVDGLQDAGPNLRIASAPLEITSLRERKSPAELEILKCANEATVLAIRNVHDQLSAGMHESQVRSMLASSLGRAGLKDGGCLTLFGSNAALPHGTGTDRVLQQDDFALFDCGGSLHGYISDVTRKTVALPGARIPADHLQIWSTVKAAQSAAMKAARAGALTREPDEAARAWFRLSGLDKYFTHRLGHGIGLQGHEQPYLRGGSDDIIQTGHVFSNEPGVYIEDKLISIYQWAKLSENIGRRPIVVGGTFVLAFATTVLGLSSSLWTILLSRALAGLCSGNAAVLHSVLGELTDSTNQHIAFPLYGLFWPLGSILGPILGGSLANPADKYPTLFGYQFFRDFPYFLPCLSAGLVAFATATTAAIYLKETSHIGYALAIAGTSSIAIQVLLLPSLLTVFGHAKLYNFCMFMWPLAYLFMPFLHLVADSPVALWTGIASLLTLSRVACLAYSVSMVLVKEHAPSPLALGQSNGLVMFCMCISRAFAPAFVRGLHVDGGYGLDISSRMQPISKHISSREKDPDMT</sequence>
<accession>A0A9W8JIJ2</accession>
<keyword evidence="4 5" id="KW-0472">Membrane</keyword>
<comment type="subcellular location">
    <subcellularLocation>
        <location evidence="1">Membrane</location>
        <topology evidence="1">Multi-pass membrane protein</topology>
    </subcellularLocation>
</comment>
<dbReference type="AlphaFoldDB" id="A0A9W8JIJ2"/>
<protein>
    <recommendedName>
        <fullName evidence="6">Peptidase M24 domain-containing protein</fullName>
    </recommendedName>
</protein>
<feature type="transmembrane region" description="Helical" evidence="5">
    <location>
        <begin position="577"/>
        <end position="599"/>
    </location>
</feature>
<dbReference type="PANTHER" id="PTHR46112">
    <property type="entry name" value="AMINOPEPTIDASE"/>
    <property type="match status" value="1"/>
</dbReference>
<keyword evidence="2 5" id="KW-0812">Transmembrane</keyword>
<dbReference type="InterPro" id="IPR036259">
    <property type="entry name" value="MFS_trans_sf"/>
</dbReference>
<dbReference type="Gene3D" id="3.40.350.10">
    <property type="entry name" value="Creatinase/prolidase N-terminal domain"/>
    <property type="match status" value="1"/>
</dbReference>
<dbReference type="OrthoDB" id="9995434at2759"/>
<proteinExistence type="predicted"/>
<dbReference type="Pfam" id="PF07690">
    <property type="entry name" value="MFS_1"/>
    <property type="match status" value="1"/>
</dbReference>
<dbReference type="SUPFAM" id="SSF103473">
    <property type="entry name" value="MFS general substrate transporter"/>
    <property type="match status" value="1"/>
</dbReference>
<evidence type="ECO:0000313" key="8">
    <source>
        <dbReference type="Proteomes" id="UP001140091"/>
    </source>
</evidence>
<evidence type="ECO:0000256" key="1">
    <source>
        <dbReference type="ARBA" id="ARBA00004141"/>
    </source>
</evidence>
<dbReference type="InterPro" id="IPR029149">
    <property type="entry name" value="Creatin/AminoP/Spt16_N"/>
</dbReference>
<name>A0A9W8JIJ2_9AGAR</name>
<evidence type="ECO:0000256" key="2">
    <source>
        <dbReference type="ARBA" id="ARBA00022692"/>
    </source>
</evidence>
<dbReference type="PANTHER" id="PTHR46112:SF2">
    <property type="entry name" value="XAA-PRO AMINOPEPTIDASE P-RELATED"/>
    <property type="match status" value="1"/>
</dbReference>
<keyword evidence="3 5" id="KW-1133">Transmembrane helix</keyword>
<dbReference type="EMBL" id="JANBPK010000808">
    <property type="protein sequence ID" value="KAJ2931443.1"/>
    <property type="molecule type" value="Genomic_DNA"/>
</dbReference>
<keyword evidence="8" id="KW-1185">Reference proteome</keyword>
<feature type="transmembrane region" description="Helical" evidence="5">
    <location>
        <begin position="605"/>
        <end position="630"/>
    </location>
</feature>
<dbReference type="InterPro" id="IPR000994">
    <property type="entry name" value="Pept_M24"/>
</dbReference>
<gene>
    <name evidence="7" type="ORF">H1R20_g5677</name>
</gene>
<organism evidence="7 8">
    <name type="scientific">Candolleomyces eurysporus</name>
    <dbReference type="NCBI Taxonomy" id="2828524"/>
    <lineage>
        <taxon>Eukaryota</taxon>
        <taxon>Fungi</taxon>
        <taxon>Dikarya</taxon>
        <taxon>Basidiomycota</taxon>
        <taxon>Agaricomycotina</taxon>
        <taxon>Agaricomycetes</taxon>
        <taxon>Agaricomycetidae</taxon>
        <taxon>Agaricales</taxon>
        <taxon>Agaricineae</taxon>
        <taxon>Psathyrellaceae</taxon>
        <taxon>Candolleomyces</taxon>
    </lineage>
</organism>
<dbReference type="SUPFAM" id="SSF55920">
    <property type="entry name" value="Creatinase/aminopeptidase"/>
    <property type="match status" value="1"/>
</dbReference>
<dbReference type="InterPro" id="IPR011701">
    <property type="entry name" value="MFS"/>
</dbReference>
<evidence type="ECO:0000313" key="7">
    <source>
        <dbReference type="EMBL" id="KAJ2931443.1"/>
    </source>
</evidence>
<evidence type="ECO:0000259" key="6">
    <source>
        <dbReference type="Pfam" id="PF00557"/>
    </source>
</evidence>
<feature type="transmembrane region" description="Helical" evidence="5">
    <location>
        <begin position="418"/>
        <end position="436"/>
    </location>
</feature>
<feature type="transmembrane region" description="Helical" evidence="5">
    <location>
        <begin position="474"/>
        <end position="497"/>
    </location>
</feature>
<comment type="caution">
    <text evidence="7">The sequence shown here is derived from an EMBL/GenBank/DDBJ whole genome shotgun (WGS) entry which is preliminary data.</text>
</comment>
<reference evidence="7" key="1">
    <citation type="submission" date="2022-06" db="EMBL/GenBank/DDBJ databases">
        <title>Genome Sequence of Candolleomyces eurysporus.</title>
        <authorList>
            <person name="Buettner E."/>
        </authorList>
    </citation>
    <scope>NUCLEOTIDE SEQUENCE</scope>
    <source>
        <strain evidence="7">VTCC 930004</strain>
    </source>
</reference>
<dbReference type="PRINTS" id="PR01035">
    <property type="entry name" value="TCRTETA"/>
</dbReference>
<dbReference type="Pfam" id="PF00557">
    <property type="entry name" value="Peptidase_M24"/>
    <property type="match status" value="1"/>
</dbReference>
<dbReference type="GO" id="GO:0016020">
    <property type="term" value="C:membrane"/>
    <property type="evidence" value="ECO:0007669"/>
    <property type="project" value="UniProtKB-SubCell"/>
</dbReference>
<evidence type="ECO:0000256" key="3">
    <source>
        <dbReference type="ARBA" id="ARBA00022989"/>
    </source>
</evidence>
<dbReference type="InterPro" id="IPR050659">
    <property type="entry name" value="Peptidase_M24B"/>
</dbReference>
<feature type="transmembrane region" description="Helical" evidence="5">
    <location>
        <begin position="518"/>
        <end position="540"/>
    </location>
</feature>
<dbReference type="Proteomes" id="UP001140091">
    <property type="component" value="Unassembled WGS sequence"/>
</dbReference>
<dbReference type="GO" id="GO:0022857">
    <property type="term" value="F:transmembrane transporter activity"/>
    <property type="evidence" value="ECO:0007669"/>
    <property type="project" value="InterPro"/>
</dbReference>
<evidence type="ECO:0000256" key="5">
    <source>
        <dbReference type="SAM" id="Phobius"/>
    </source>
</evidence>
<feature type="domain" description="Peptidase M24" evidence="6">
    <location>
        <begin position="209"/>
        <end position="399"/>
    </location>
</feature>
<dbReference type="InterPro" id="IPR001958">
    <property type="entry name" value="Tet-R_TetA/multi-R_MdtG-like"/>
</dbReference>
<feature type="non-terminal residue" evidence="7">
    <location>
        <position position="696"/>
    </location>
</feature>
<feature type="transmembrane region" description="Helical" evidence="5">
    <location>
        <begin position="443"/>
        <end position="462"/>
    </location>
</feature>
<feature type="transmembrane region" description="Helical" evidence="5">
    <location>
        <begin position="546"/>
        <end position="565"/>
    </location>
</feature>
<dbReference type="InterPro" id="IPR036005">
    <property type="entry name" value="Creatinase/aminopeptidase-like"/>
</dbReference>
<dbReference type="Gene3D" id="3.90.230.10">
    <property type="entry name" value="Creatinase/methionine aminopeptidase superfamily"/>
    <property type="match status" value="1"/>
</dbReference>
<evidence type="ECO:0000256" key="4">
    <source>
        <dbReference type="ARBA" id="ARBA00023136"/>
    </source>
</evidence>